<proteinExistence type="predicted"/>
<gene>
    <name evidence="1" type="ORF">GPL21_07560</name>
</gene>
<dbReference type="AlphaFoldDB" id="A0A844SNI1"/>
<dbReference type="Proteomes" id="UP000436468">
    <property type="component" value="Unassembled WGS sequence"/>
</dbReference>
<keyword evidence="2" id="KW-1185">Reference proteome</keyword>
<comment type="caution">
    <text evidence="1">The sequence shown here is derived from an EMBL/GenBank/DDBJ whole genome shotgun (WGS) entry which is preliminary data.</text>
</comment>
<accession>A0A844SNI1</accession>
<evidence type="ECO:0000313" key="2">
    <source>
        <dbReference type="Proteomes" id="UP000436468"/>
    </source>
</evidence>
<reference evidence="1 2" key="1">
    <citation type="submission" date="2019-12" db="EMBL/GenBank/DDBJ databases">
        <title>Draft genome sequences Bradyrhizobium cajani AMBPC1010, Bradyrhizobium pachyrhizi AMBPC1040 and Bradyrhizobium yuanmingense ALSPC3051, three plant growth promoting strains isolated from nodules of Cajanus cajan L. in Dominican Republic.</title>
        <authorList>
            <person name="Flores-Felix J.D."/>
            <person name="Araujo J."/>
            <person name="Diaz-Alcantara C."/>
            <person name="Gonzalez-Andres F."/>
            <person name="Velazquez E."/>
        </authorList>
    </citation>
    <scope>NUCLEOTIDE SEQUENCE [LARGE SCALE GENOMIC DNA]</scope>
    <source>
        <strain evidence="1 2">1040</strain>
    </source>
</reference>
<evidence type="ECO:0008006" key="3">
    <source>
        <dbReference type="Google" id="ProtNLM"/>
    </source>
</evidence>
<name>A0A844SNI1_9BRAD</name>
<dbReference type="EMBL" id="WQNF01000004">
    <property type="protein sequence ID" value="MVT64962.1"/>
    <property type="molecule type" value="Genomic_DNA"/>
</dbReference>
<evidence type="ECO:0000313" key="1">
    <source>
        <dbReference type="EMBL" id="MVT64962.1"/>
    </source>
</evidence>
<protein>
    <recommendedName>
        <fullName evidence="3">Serine protease</fullName>
    </recommendedName>
</protein>
<organism evidence="1 2">
    <name type="scientific">Bradyrhizobium pachyrhizi</name>
    <dbReference type="NCBI Taxonomy" id="280333"/>
    <lineage>
        <taxon>Bacteria</taxon>
        <taxon>Pseudomonadati</taxon>
        <taxon>Pseudomonadota</taxon>
        <taxon>Alphaproteobacteria</taxon>
        <taxon>Hyphomicrobiales</taxon>
        <taxon>Nitrobacteraceae</taxon>
        <taxon>Bradyrhizobium</taxon>
    </lineage>
</organism>
<dbReference type="RefSeq" id="WP_157342268.1">
    <property type="nucleotide sequence ID" value="NZ_WQNF01000004.1"/>
</dbReference>
<sequence>MSAERRSSSPAEWPARCEDVLRRMYDAVSRFTVPISISLNDMHGKHLGTGSFVDLGGIITLVSCEHVIGKRRNNNLAHRVIGIDRYIALTGPGAFIVEPVDVGVAAISSLLWDEYSRKSEAIPESRLVVLHDAAPNELFFVFGFAEESSHFFFDTLEVNGTAYLCREAPLPSHSRLDRQIHFALEYNRDLATKVFGEHGLPKPVGMGGSLVWNTRFVECSSHGREWEPGYADVAGMIWFWSENDVIAATRVEYVRSFLLTVAASWGRDRAQADETVEPPT</sequence>